<keyword evidence="8" id="KW-1185">Reference proteome</keyword>
<dbReference type="PANTHER" id="PTHR43694:SF1">
    <property type="entry name" value="RIBONUCLEASE J"/>
    <property type="match status" value="1"/>
</dbReference>
<feature type="domain" description="Metallo-beta-lactamase" evidence="6">
    <location>
        <begin position="16"/>
        <end position="207"/>
    </location>
</feature>
<dbReference type="Pfam" id="PF17770">
    <property type="entry name" value="RNase_J_C"/>
    <property type="match status" value="1"/>
</dbReference>
<dbReference type="Gene3D" id="3.10.20.580">
    <property type="match status" value="1"/>
</dbReference>
<accession>A0A249SML6</accession>
<keyword evidence="1" id="KW-0963">Cytoplasm</keyword>
<dbReference type="Proteomes" id="UP000232229">
    <property type="component" value="Chromosome"/>
</dbReference>
<evidence type="ECO:0000256" key="4">
    <source>
        <dbReference type="ARBA" id="ARBA00022884"/>
    </source>
</evidence>
<dbReference type="GO" id="GO:0004527">
    <property type="term" value="F:exonuclease activity"/>
    <property type="evidence" value="ECO:0007669"/>
    <property type="project" value="UniProtKB-KW"/>
</dbReference>
<dbReference type="EMBL" id="CP023173">
    <property type="protein sequence ID" value="ASZ08853.1"/>
    <property type="molecule type" value="Genomic_DNA"/>
</dbReference>
<dbReference type="AlphaFoldDB" id="A0A249SML6"/>
<evidence type="ECO:0000259" key="6">
    <source>
        <dbReference type="SMART" id="SM00849"/>
    </source>
</evidence>
<dbReference type="Pfam" id="PF22505">
    <property type="entry name" value="RNase_J_b_CASP"/>
    <property type="match status" value="1"/>
</dbReference>
<gene>
    <name evidence="7" type="ORF">CK556_00535</name>
</gene>
<dbReference type="Gene3D" id="3.40.50.10710">
    <property type="entry name" value="Metallo-hydrolase/oxidoreductase"/>
    <property type="match status" value="1"/>
</dbReference>
<dbReference type="InterPro" id="IPR041636">
    <property type="entry name" value="RNase_J_C"/>
</dbReference>
<dbReference type="PANTHER" id="PTHR43694">
    <property type="entry name" value="RIBONUCLEASE J"/>
    <property type="match status" value="1"/>
</dbReference>
<evidence type="ECO:0000256" key="1">
    <source>
        <dbReference type="ARBA" id="ARBA00022490"/>
    </source>
</evidence>
<evidence type="ECO:0000256" key="5">
    <source>
        <dbReference type="SAM" id="MobiDB-lite"/>
    </source>
</evidence>
<dbReference type="STRING" id="1336232.GCA_000518825_00573"/>
<name>A0A249SML6_9MOLU</name>
<dbReference type="InterPro" id="IPR004613">
    <property type="entry name" value="RNase_J"/>
</dbReference>
<keyword evidence="4" id="KW-0694">RNA-binding</keyword>
<sequence>MSKIKFMALGGQDERGKNLFVLDIDDNLFILDAGVKYPDKGILGVDIVTPKLDYLKNNKNKIKGIFLTNSASYNMGAVPFILKTMDVPVYCNEITQLVGKIKISRMRIKNTKDQNFKVVKDKQIIDFGKVKVEVFRTTSASPQSYGYAFHTEEGTIVYAGDYIIDGKEQSYFSTDFNHINEIGRKGVLALIADSEYASRNGFTVPNHKIESFISTSFKEKKTKIAIGIFEEDIFKLGEICMAAKENNRKIAVYGRTMTEILKSNLINENLQIAPEDIITVDEYMKSENGLLIISGTGDVLYSKLAKIATGNDEVVEFSEKDLIILATPPAPGVEKRHAQILDELARTDARLIALSDRNIWTMHASYEDIKVFTSMLNPKYFIPVKSLFKDSLKAEKAAIEAGVNERNIIIVDNGQVVNISKSSISITDKKIEIGNSYVDQAGVGDVGAIVLNERKLLATDGVMIIGATIDSRNKELISMIDTQMRGVLYIKEENPIFKIIQKEIESLLQQGQSLFKESPNKYDVNEVKKDIANKVKNLIKQESGKQPIVLVIVNEYDGKDYVFKPRNNKNIYRNNNSKTNNNNNKNGSN</sequence>
<dbReference type="InterPro" id="IPR001279">
    <property type="entry name" value="Metallo-B-lactamas"/>
</dbReference>
<keyword evidence="3" id="KW-0269">Exonuclease</keyword>
<evidence type="ECO:0000256" key="3">
    <source>
        <dbReference type="ARBA" id="ARBA00022839"/>
    </source>
</evidence>
<dbReference type="KEGG" id="mchc:CK556_00535"/>
<keyword evidence="2" id="KW-0540">Nuclease</keyword>
<dbReference type="GO" id="GO:0046872">
    <property type="term" value="F:metal ion binding"/>
    <property type="evidence" value="ECO:0007669"/>
    <property type="project" value="InterPro"/>
</dbReference>
<keyword evidence="3" id="KW-0378">Hydrolase</keyword>
<dbReference type="InterPro" id="IPR055132">
    <property type="entry name" value="RNase_J_b_CASP"/>
</dbReference>
<dbReference type="GO" id="GO:0003723">
    <property type="term" value="F:RNA binding"/>
    <property type="evidence" value="ECO:0007669"/>
    <property type="project" value="UniProtKB-KW"/>
</dbReference>
<feature type="region of interest" description="Disordered" evidence="5">
    <location>
        <begin position="566"/>
        <end position="589"/>
    </location>
</feature>
<dbReference type="Gene3D" id="3.60.15.10">
    <property type="entry name" value="Ribonuclease Z/Hydroxyacylglutathione hydrolase-like"/>
    <property type="match status" value="1"/>
</dbReference>
<reference evidence="7 8" key="1">
    <citation type="submission" date="2017-08" db="EMBL/GenBank/DDBJ databases">
        <title>Complete Genome Sequence of Mesoplasma chauliocola.</title>
        <authorList>
            <person name="Knight T.F.Jr."/>
            <person name="Citino T."/>
        </authorList>
    </citation>
    <scope>NUCLEOTIDE SEQUENCE [LARGE SCALE GENOMIC DNA]</scope>
    <source>
        <strain evidence="7 8">CHPA-2</strain>
    </source>
</reference>
<dbReference type="InterPro" id="IPR036866">
    <property type="entry name" value="RibonucZ/Hydroxyglut_hydro"/>
</dbReference>
<feature type="compositionally biased region" description="Low complexity" evidence="5">
    <location>
        <begin position="568"/>
        <end position="589"/>
    </location>
</feature>
<dbReference type="RefSeq" id="WP_027875765.1">
    <property type="nucleotide sequence ID" value="NZ_CP023173.1"/>
</dbReference>
<evidence type="ECO:0000313" key="7">
    <source>
        <dbReference type="EMBL" id="ASZ08853.1"/>
    </source>
</evidence>
<dbReference type="InterPro" id="IPR042173">
    <property type="entry name" value="RNase_J_2"/>
</dbReference>
<evidence type="ECO:0000256" key="2">
    <source>
        <dbReference type="ARBA" id="ARBA00022722"/>
    </source>
</evidence>
<protein>
    <submittedName>
        <fullName evidence="7">RNase J family beta-CASP ribonuclease</fullName>
    </submittedName>
</protein>
<dbReference type="CDD" id="cd07714">
    <property type="entry name" value="RNaseJ_MBL-fold"/>
    <property type="match status" value="1"/>
</dbReference>
<organism evidence="7 8">
    <name type="scientific">Mesoplasma chauliocola</name>
    <dbReference type="NCBI Taxonomy" id="216427"/>
    <lineage>
        <taxon>Bacteria</taxon>
        <taxon>Bacillati</taxon>
        <taxon>Mycoplasmatota</taxon>
        <taxon>Mollicutes</taxon>
        <taxon>Entomoplasmatales</taxon>
        <taxon>Entomoplasmataceae</taxon>
        <taxon>Mesoplasma</taxon>
    </lineage>
</organism>
<evidence type="ECO:0000313" key="8">
    <source>
        <dbReference type="Proteomes" id="UP000232229"/>
    </source>
</evidence>
<proteinExistence type="predicted"/>
<dbReference type="NCBIfam" id="TIGR00649">
    <property type="entry name" value="MG423"/>
    <property type="match status" value="1"/>
</dbReference>
<dbReference type="SUPFAM" id="SSF56281">
    <property type="entry name" value="Metallo-hydrolase/oxidoreductase"/>
    <property type="match status" value="1"/>
</dbReference>
<dbReference type="SMART" id="SM00849">
    <property type="entry name" value="Lactamase_B"/>
    <property type="match status" value="1"/>
</dbReference>